<proteinExistence type="predicted"/>
<sequence>MGASATRPGTPGGSSGGREPGPGGPGSVGQAPAAPPCASALCRPGYGVIGLPDVTAADLASFVPAAPTLTGEPLGLGVAGMPTNLVAAASTQLQSGPLLGYDVTVRFRPVGYRFEHGDGSGASHRAGGATWASLGLADYAATATSHTYAAPGIYRATATVVYEAHVDFGSGAWRPVEGSVTSSATAYDVRVVEVRSALVARTCLEDPAGPAC</sequence>
<dbReference type="PROSITE" id="PS50093">
    <property type="entry name" value="PKD"/>
    <property type="match status" value="1"/>
</dbReference>
<evidence type="ECO:0000259" key="2">
    <source>
        <dbReference type="PROSITE" id="PS50093"/>
    </source>
</evidence>
<dbReference type="EMBL" id="CP137080">
    <property type="protein sequence ID" value="WOQ70863.1"/>
    <property type="molecule type" value="Genomic_DNA"/>
</dbReference>
<accession>A0AAU0MM88</accession>
<reference evidence="3 4" key="1">
    <citation type="submission" date="2023-10" db="EMBL/GenBank/DDBJ databases">
        <title>Y20.</title>
        <authorList>
            <person name="Zhang G."/>
            <person name="Ding Y."/>
        </authorList>
    </citation>
    <scope>NUCLEOTIDE SEQUENCE [LARGE SCALE GENOMIC DNA]</scope>
    <source>
        <strain evidence="3 4">Y20</strain>
    </source>
</reference>
<name>A0AAU0MM88_9MICO</name>
<evidence type="ECO:0000313" key="3">
    <source>
        <dbReference type="EMBL" id="WOQ70863.1"/>
    </source>
</evidence>
<dbReference type="InterPro" id="IPR000601">
    <property type="entry name" value="PKD_dom"/>
</dbReference>
<dbReference type="Proteomes" id="UP001329313">
    <property type="component" value="Chromosome"/>
</dbReference>
<dbReference type="AlphaFoldDB" id="A0AAU0MM88"/>
<dbReference type="RefSeq" id="WP_330171931.1">
    <property type="nucleotide sequence ID" value="NZ_CP137080.1"/>
</dbReference>
<protein>
    <recommendedName>
        <fullName evidence="2">PKD domain-containing protein</fullName>
    </recommendedName>
</protein>
<feature type="region of interest" description="Disordered" evidence="1">
    <location>
        <begin position="1"/>
        <end position="34"/>
    </location>
</feature>
<evidence type="ECO:0000313" key="4">
    <source>
        <dbReference type="Proteomes" id="UP001329313"/>
    </source>
</evidence>
<feature type="compositionally biased region" description="Gly residues" evidence="1">
    <location>
        <begin position="10"/>
        <end position="27"/>
    </location>
</feature>
<keyword evidence="4" id="KW-1185">Reference proteome</keyword>
<feature type="domain" description="PKD" evidence="2">
    <location>
        <begin position="109"/>
        <end position="160"/>
    </location>
</feature>
<gene>
    <name evidence="3" type="ORF">RYJ27_06675</name>
</gene>
<evidence type="ECO:0000256" key="1">
    <source>
        <dbReference type="SAM" id="MobiDB-lite"/>
    </source>
</evidence>
<dbReference type="KEGG" id="mliy:RYJ27_06675"/>
<organism evidence="3 4">
    <name type="scientific">Microbacterium limosum</name>
    <dbReference type="NCBI Taxonomy" id="3079935"/>
    <lineage>
        <taxon>Bacteria</taxon>
        <taxon>Bacillati</taxon>
        <taxon>Actinomycetota</taxon>
        <taxon>Actinomycetes</taxon>
        <taxon>Micrococcales</taxon>
        <taxon>Microbacteriaceae</taxon>
        <taxon>Microbacterium</taxon>
    </lineage>
</organism>